<dbReference type="PROSITE" id="PS51355">
    <property type="entry name" value="GLUTATHIONE_PEROXID_3"/>
    <property type="match status" value="1"/>
</dbReference>
<dbReference type="PIRSF" id="PIRSF000303">
    <property type="entry name" value="Glutathion_perox"/>
    <property type="match status" value="1"/>
</dbReference>
<feature type="active site" evidence="5">
    <location>
        <position position="45"/>
    </location>
</feature>
<evidence type="ECO:0000256" key="3">
    <source>
        <dbReference type="ARBA" id="ARBA00023002"/>
    </source>
</evidence>
<dbReference type="PANTHER" id="PTHR11592:SF78">
    <property type="entry name" value="GLUTATHIONE PEROXIDASE"/>
    <property type="match status" value="1"/>
</dbReference>
<comment type="catalytic activity">
    <reaction evidence="4">
        <text>a hydroperoxide + [thioredoxin]-dithiol = an alcohol + [thioredoxin]-disulfide + H2O</text>
        <dbReference type="Rhea" id="RHEA:62620"/>
        <dbReference type="Rhea" id="RHEA-COMP:10698"/>
        <dbReference type="Rhea" id="RHEA-COMP:10700"/>
        <dbReference type="ChEBI" id="CHEBI:15377"/>
        <dbReference type="ChEBI" id="CHEBI:29950"/>
        <dbReference type="ChEBI" id="CHEBI:30879"/>
        <dbReference type="ChEBI" id="CHEBI:35924"/>
        <dbReference type="ChEBI" id="CHEBI:50058"/>
        <dbReference type="EC" id="1.11.1.24"/>
    </reaction>
</comment>
<evidence type="ECO:0000256" key="4">
    <source>
        <dbReference type="ARBA" id="ARBA00049091"/>
    </source>
</evidence>
<proteinExistence type="inferred from homology"/>
<dbReference type="PROSITE" id="PS00763">
    <property type="entry name" value="GLUTATHIONE_PEROXID_2"/>
    <property type="match status" value="1"/>
</dbReference>
<dbReference type="InterPro" id="IPR036249">
    <property type="entry name" value="Thioredoxin-like_sf"/>
</dbReference>
<dbReference type="OrthoDB" id="446890at2759"/>
<reference evidence="7" key="1">
    <citation type="submission" date="2022-07" db="EMBL/GenBank/DDBJ databases">
        <title>Phylogenomic reconstructions and comparative analyses of Kickxellomycotina fungi.</title>
        <authorList>
            <person name="Reynolds N.K."/>
            <person name="Stajich J.E."/>
            <person name="Barry K."/>
            <person name="Grigoriev I.V."/>
            <person name="Crous P."/>
            <person name="Smith M.E."/>
        </authorList>
    </citation>
    <scope>NUCLEOTIDE SEQUENCE</scope>
    <source>
        <strain evidence="7">NBRC 100468</strain>
    </source>
</reference>
<dbReference type="GO" id="GO:0034599">
    <property type="term" value="P:cellular response to oxidative stress"/>
    <property type="evidence" value="ECO:0007669"/>
    <property type="project" value="TreeGrafter"/>
</dbReference>
<evidence type="ECO:0000256" key="2">
    <source>
        <dbReference type="ARBA" id="ARBA00022559"/>
    </source>
</evidence>
<dbReference type="Gene3D" id="3.40.30.10">
    <property type="entry name" value="Glutaredoxin"/>
    <property type="match status" value="1"/>
</dbReference>
<evidence type="ECO:0000256" key="5">
    <source>
        <dbReference type="PIRSR" id="PIRSR000303-1"/>
    </source>
</evidence>
<accession>A0A9W7ZUU7</accession>
<dbReference type="AlphaFoldDB" id="A0A9W7ZUU7"/>
<evidence type="ECO:0000256" key="1">
    <source>
        <dbReference type="ARBA" id="ARBA00006926"/>
    </source>
</evidence>
<dbReference type="EMBL" id="JANBPU010000214">
    <property type="protein sequence ID" value="KAJ1914167.1"/>
    <property type="molecule type" value="Genomic_DNA"/>
</dbReference>
<dbReference type="PANTHER" id="PTHR11592">
    <property type="entry name" value="GLUTATHIONE PEROXIDASE"/>
    <property type="match status" value="1"/>
</dbReference>
<comment type="similarity">
    <text evidence="1 6">Belongs to the glutathione peroxidase family.</text>
</comment>
<sequence>MSSTTTTKFNESFYQLHATDNKGEEFEFERLRGKVTIIVNVASKCGLTSQYDDLQKIYDEFQPKGLEILGFPCNQFAGQEPGDSQEIATFCTLRKVTFPIMKKVNVNGKEASPVYVYLKSQASGFITNAIKWNFTKFLIDRHGNVVERYSPDKNPMAFVDRIKELLDENVEPSTL</sequence>
<evidence type="ECO:0000313" key="8">
    <source>
        <dbReference type="Proteomes" id="UP001150538"/>
    </source>
</evidence>
<gene>
    <name evidence="7" type="primary">GPX2</name>
    <name evidence="7" type="ORF">H4219_004903</name>
</gene>
<keyword evidence="3 6" id="KW-0560">Oxidoreductase</keyword>
<keyword evidence="2 6" id="KW-0575">Peroxidase</keyword>
<dbReference type="Pfam" id="PF00255">
    <property type="entry name" value="GSHPx"/>
    <property type="match status" value="1"/>
</dbReference>
<dbReference type="Proteomes" id="UP001150538">
    <property type="component" value="Unassembled WGS sequence"/>
</dbReference>
<dbReference type="GO" id="GO:0140824">
    <property type="term" value="F:thioredoxin-dependent peroxiredoxin activity"/>
    <property type="evidence" value="ECO:0007669"/>
    <property type="project" value="UniProtKB-EC"/>
</dbReference>
<dbReference type="PRINTS" id="PR01011">
    <property type="entry name" value="GLUTPROXDASE"/>
</dbReference>
<dbReference type="InterPro" id="IPR029760">
    <property type="entry name" value="GPX_CS"/>
</dbReference>
<dbReference type="FunFam" id="3.40.30.10:FF:000010">
    <property type="entry name" value="Glutathione peroxidase"/>
    <property type="match status" value="1"/>
</dbReference>
<dbReference type="CDD" id="cd00340">
    <property type="entry name" value="GSH_Peroxidase"/>
    <property type="match status" value="1"/>
</dbReference>
<protein>
    <recommendedName>
        <fullName evidence="6">Glutathione peroxidase</fullName>
    </recommendedName>
</protein>
<dbReference type="SUPFAM" id="SSF52833">
    <property type="entry name" value="Thioredoxin-like"/>
    <property type="match status" value="1"/>
</dbReference>
<evidence type="ECO:0000313" key="7">
    <source>
        <dbReference type="EMBL" id="KAJ1914167.1"/>
    </source>
</evidence>
<comment type="caution">
    <text evidence="7">The sequence shown here is derived from an EMBL/GenBank/DDBJ whole genome shotgun (WGS) entry which is preliminary data.</text>
</comment>
<keyword evidence="8" id="KW-1185">Reference proteome</keyword>
<dbReference type="InterPro" id="IPR000889">
    <property type="entry name" value="Glutathione_peroxidase"/>
</dbReference>
<name>A0A9W7ZUU7_9FUNG</name>
<organism evidence="7 8">
    <name type="scientific">Mycoemilia scoparia</name>
    <dbReference type="NCBI Taxonomy" id="417184"/>
    <lineage>
        <taxon>Eukaryota</taxon>
        <taxon>Fungi</taxon>
        <taxon>Fungi incertae sedis</taxon>
        <taxon>Zoopagomycota</taxon>
        <taxon>Kickxellomycotina</taxon>
        <taxon>Kickxellomycetes</taxon>
        <taxon>Kickxellales</taxon>
        <taxon>Kickxellaceae</taxon>
        <taxon>Mycoemilia</taxon>
    </lineage>
</organism>
<evidence type="ECO:0000256" key="6">
    <source>
        <dbReference type="RuleBase" id="RU000499"/>
    </source>
</evidence>